<dbReference type="STRING" id="403935.SAMN05216481_12216"/>
<dbReference type="AlphaFoldDB" id="A0A1H9KAG3"/>
<evidence type="ECO:0000256" key="1">
    <source>
        <dbReference type="SAM" id="MobiDB-lite"/>
    </source>
</evidence>
<accession>A0A1H9KAG3</accession>
<keyword evidence="3" id="KW-1185">Reference proteome</keyword>
<protein>
    <submittedName>
        <fullName evidence="2">Uncharacterized protein</fullName>
    </submittedName>
</protein>
<dbReference type="RefSeq" id="WP_093663214.1">
    <property type="nucleotide sequence ID" value="NZ_FOET01000022.1"/>
</dbReference>
<name>A0A1H9KAG3_9ACTN</name>
<feature type="region of interest" description="Disordered" evidence="1">
    <location>
        <begin position="394"/>
        <end position="413"/>
    </location>
</feature>
<evidence type="ECO:0000313" key="3">
    <source>
        <dbReference type="Proteomes" id="UP000199055"/>
    </source>
</evidence>
<evidence type="ECO:0000313" key="2">
    <source>
        <dbReference type="EMBL" id="SEQ96140.1"/>
    </source>
</evidence>
<dbReference type="Proteomes" id="UP000199055">
    <property type="component" value="Unassembled WGS sequence"/>
</dbReference>
<sequence>MAHIELEVHTNDPAEEAAYRAYWKRSADGEGWASSVADVSKAHGISPMDMSRIVKTCGTATCHDLKCPECGAPKVVTGRTDLVKALRLTNVLCSACQAGQKAAAERAAREKQERLRRALLEKFPLRTNEEDLTPDSLTLFEAVALHALFNDPAVEEAGMSTPLRIWPEERPWALPSVRVELERILAEARPAVVFAHPDSHHDAFEWSDGAPTGAFYLGSVSYHLVGTGQPRERAPRLLDALNRVFREGPWPEDWLLEWEDLWDRLVLADACAYLDMKLREHHLEMKQGDGTRAVLADALATFSLGQVYNFIYRAARDSAAYYQRGGVNARQAANSTISRITASVARARAAQWDMKSYGRVWNLPLTAIGETFFNAVMWQPDTMGLTRREVRPPLHAWSTDSGTDHGAAPSSED</sequence>
<reference evidence="2 3" key="1">
    <citation type="submission" date="2016-10" db="EMBL/GenBank/DDBJ databases">
        <authorList>
            <person name="de Groot N.N."/>
        </authorList>
    </citation>
    <scope>NUCLEOTIDE SEQUENCE [LARGE SCALE GENOMIC DNA]</scope>
    <source>
        <strain evidence="2 3">CGMCC 4.3519</strain>
    </source>
</reference>
<organism evidence="2 3">
    <name type="scientific">Streptomyces radiopugnans</name>
    <dbReference type="NCBI Taxonomy" id="403935"/>
    <lineage>
        <taxon>Bacteria</taxon>
        <taxon>Bacillati</taxon>
        <taxon>Actinomycetota</taxon>
        <taxon>Actinomycetes</taxon>
        <taxon>Kitasatosporales</taxon>
        <taxon>Streptomycetaceae</taxon>
        <taxon>Streptomyces</taxon>
    </lineage>
</organism>
<gene>
    <name evidence="2" type="ORF">SAMN05216481_12216</name>
</gene>
<dbReference type="EMBL" id="FOET01000022">
    <property type="protein sequence ID" value="SEQ96140.1"/>
    <property type="molecule type" value="Genomic_DNA"/>
</dbReference>
<proteinExistence type="predicted"/>